<dbReference type="Pfam" id="PF00126">
    <property type="entry name" value="HTH_1"/>
    <property type="match status" value="1"/>
</dbReference>
<evidence type="ECO:0000313" key="6">
    <source>
        <dbReference type="EMBL" id="GAM75143.1"/>
    </source>
</evidence>
<dbReference type="InterPro" id="IPR036388">
    <property type="entry name" value="WH-like_DNA-bd_sf"/>
</dbReference>
<dbReference type="InterPro" id="IPR050389">
    <property type="entry name" value="LysR-type_TF"/>
</dbReference>
<comment type="similarity">
    <text evidence="1">Belongs to the LysR transcriptional regulatory family.</text>
</comment>
<dbReference type="CDD" id="cd08466">
    <property type="entry name" value="PBP2_LeuO"/>
    <property type="match status" value="1"/>
</dbReference>
<comment type="caution">
    <text evidence="6">The sequence shown here is derived from an EMBL/GenBank/DDBJ whole genome shotgun (WGS) entry which is preliminary data.</text>
</comment>
<keyword evidence="4" id="KW-0804">Transcription</keyword>
<reference evidence="6 7" key="2">
    <citation type="submission" date="2015-01" db="EMBL/GenBank/DDBJ databases">
        <authorList>
            <consortium name="NBRP consortium"/>
            <person name="Sawabe T."/>
            <person name="Meirelles P."/>
            <person name="Feng G."/>
            <person name="Sayaka M."/>
            <person name="Hattori M."/>
            <person name="Ohkuma M."/>
        </authorList>
    </citation>
    <scope>NUCLEOTIDE SEQUENCE [LARGE SCALE GENOMIC DNA]</scope>
    <source>
        <strain evidence="7">JCM 19241</strain>
    </source>
</reference>
<dbReference type="EMBL" id="BBSC01000003">
    <property type="protein sequence ID" value="GAM75143.1"/>
    <property type="molecule type" value="Genomic_DNA"/>
</dbReference>
<dbReference type="InterPro" id="IPR000847">
    <property type="entry name" value="LysR_HTH_N"/>
</dbReference>
<dbReference type="SUPFAM" id="SSF46785">
    <property type="entry name" value="Winged helix' DNA-binding domain"/>
    <property type="match status" value="1"/>
</dbReference>
<dbReference type="AlphaFoldDB" id="A0A0B8QJ34"/>
<feature type="domain" description="HTH lysR-type" evidence="5">
    <location>
        <begin position="1"/>
        <end position="58"/>
    </location>
</feature>
<proteinExistence type="inferred from homology"/>
<protein>
    <submittedName>
        <fullName evidence="6">Transcriptional regulator</fullName>
    </submittedName>
</protein>
<keyword evidence="3" id="KW-0238">DNA-binding</keyword>
<dbReference type="Gene3D" id="3.40.190.10">
    <property type="entry name" value="Periplasmic binding protein-like II"/>
    <property type="match status" value="2"/>
</dbReference>
<dbReference type="STRING" id="1481914.JCM19241_1486"/>
<evidence type="ECO:0000256" key="1">
    <source>
        <dbReference type="ARBA" id="ARBA00009437"/>
    </source>
</evidence>
<gene>
    <name evidence="6" type="ORF">JCM19241_1486</name>
</gene>
<dbReference type="PANTHER" id="PTHR30118">
    <property type="entry name" value="HTH-TYPE TRANSCRIPTIONAL REGULATOR LEUO-RELATED"/>
    <property type="match status" value="1"/>
</dbReference>
<dbReference type="InterPro" id="IPR005119">
    <property type="entry name" value="LysR_subst-bd"/>
</dbReference>
<evidence type="ECO:0000256" key="2">
    <source>
        <dbReference type="ARBA" id="ARBA00023015"/>
    </source>
</evidence>
<evidence type="ECO:0000256" key="4">
    <source>
        <dbReference type="ARBA" id="ARBA00023163"/>
    </source>
</evidence>
<dbReference type="GO" id="GO:0003677">
    <property type="term" value="F:DNA binding"/>
    <property type="evidence" value="ECO:0007669"/>
    <property type="project" value="UniProtKB-KW"/>
</dbReference>
<name>A0A0B8QJ34_9VIBR</name>
<dbReference type="SUPFAM" id="SSF53850">
    <property type="entry name" value="Periplasmic binding protein-like II"/>
    <property type="match status" value="1"/>
</dbReference>
<evidence type="ECO:0000259" key="5">
    <source>
        <dbReference type="PROSITE" id="PS50931"/>
    </source>
</evidence>
<dbReference type="PANTHER" id="PTHR30118:SF6">
    <property type="entry name" value="HTH-TYPE TRANSCRIPTIONAL REGULATOR LEUO"/>
    <property type="match status" value="1"/>
</dbReference>
<sequence length="302" mass="34474">MDLNLLKTFDAVMKTQSVNEAALVLNITAPAVSHALNRLREQYQDPLFVRQGRGIVPTNFAVELHADIQEPLSLLIDGAESRETFDPMSSQRTFRVSSHKDIDLLLVPPLKRYKQKHAPNVSIQADIEHLNEQDRQEDLRRRRVDVILATVPLKDHGYHNQLLLEQELVVTVSKSHPRIQGSITEEDFMRESHLLWRTQRQNTNTLDSVAVDANLPARKIAYSTGSTVTALMLASETDWLCVTSKWHALKMADKFDLNVFALPFETQKVPVYMTWHQSQKRDQGHQWLRSAIIASLEEADIA</sequence>
<dbReference type="InterPro" id="IPR036390">
    <property type="entry name" value="WH_DNA-bd_sf"/>
</dbReference>
<dbReference type="Gene3D" id="1.10.10.10">
    <property type="entry name" value="Winged helix-like DNA-binding domain superfamily/Winged helix DNA-binding domain"/>
    <property type="match status" value="1"/>
</dbReference>
<accession>A0A0B8QJ34</accession>
<reference evidence="6 7" key="1">
    <citation type="submission" date="2015-01" db="EMBL/GenBank/DDBJ databases">
        <title>Vibrio sp. C94 JCM 19241 whole genome shotgun sequence.</title>
        <authorList>
            <person name="Sawabe T."/>
            <person name="Meirelles P."/>
            <person name="Feng G."/>
            <person name="Sayaka M."/>
            <person name="Hattori M."/>
            <person name="Ohkuma M."/>
        </authorList>
    </citation>
    <scope>NUCLEOTIDE SEQUENCE [LARGE SCALE GENOMIC DNA]</scope>
    <source>
        <strain evidence="7">JCM 19241</strain>
    </source>
</reference>
<dbReference type="Proteomes" id="UP000031666">
    <property type="component" value="Unassembled WGS sequence"/>
</dbReference>
<keyword evidence="2" id="KW-0805">Transcription regulation</keyword>
<dbReference type="PROSITE" id="PS50931">
    <property type="entry name" value="HTH_LYSR"/>
    <property type="match status" value="1"/>
</dbReference>
<dbReference type="Pfam" id="PF03466">
    <property type="entry name" value="LysR_substrate"/>
    <property type="match status" value="1"/>
</dbReference>
<evidence type="ECO:0000313" key="7">
    <source>
        <dbReference type="Proteomes" id="UP000031666"/>
    </source>
</evidence>
<dbReference type="GO" id="GO:0003700">
    <property type="term" value="F:DNA-binding transcription factor activity"/>
    <property type="evidence" value="ECO:0007669"/>
    <property type="project" value="InterPro"/>
</dbReference>
<organism evidence="6 7">
    <name type="scientific">Vibrio ishigakensis</name>
    <dbReference type="NCBI Taxonomy" id="1481914"/>
    <lineage>
        <taxon>Bacteria</taxon>
        <taxon>Pseudomonadati</taxon>
        <taxon>Pseudomonadota</taxon>
        <taxon>Gammaproteobacteria</taxon>
        <taxon>Vibrionales</taxon>
        <taxon>Vibrionaceae</taxon>
        <taxon>Vibrio</taxon>
    </lineage>
</organism>
<evidence type="ECO:0000256" key="3">
    <source>
        <dbReference type="ARBA" id="ARBA00023125"/>
    </source>
</evidence>